<dbReference type="RefSeq" id="WP_340518312.1">
    <property type="nucleotide sequence ID" value="NZ_JBBLXS010000226.1"/>
</dbReference>
<dbReference type="EMBL" id="JBBLXS010000226">
    <property type="protein sequence ID" value="MEK0186520.1"/>
    <property type="molecule type" value="Genomic_DNA"/>
</dbReference>
<protein>
    <submittedName>
        <fullName evidence="2">Fasciclin domain-containing protein</fullName>
    </submittedName>
</protein>
<dbReference type="Gene3D" id="2.30.180.10">
    <property type="entry name" value="FAS1 domain"/>
    <property type="match status" value="1"/>
</dbReference>
<evidence type="ECO:0000313" key="2">
    <source>
        <dbReference type="EMBL" id="MEK0186520.1"/>
    </source>
</evidence>
<keyword evidence="3" id="KW-1185">Reference proteome</keyword>
<dbReference type="Proteomes" id="UP001384579">
    <property type="component" value="Unassembled WGS sequence"/>
</dbReference>
<dbReference type="PANTHER" id="PTHR10900:SF77">
    <property type="entry name" value="FI19380P1"/>
    <property type="match status" value="1"/>
</dbReference>
<accession>A0ABU8YQ68</accession>
<sequence length="207" mass="20931">MKNQNLPNLMKKLTGFAGVIGASALIGFPAWAHINAKTNVASATPTQQVAGNVKTAASPAPTASPTTMAAKDIVAIASGDTQFKTLTKALTAAGLVSTLQGKGPFTVFAPTDAAFAALPKGTLDDLLKPANKAKLTKILTYHVVPGAVLSTGLKSGNVTSVEKSPLKVVVSGGKVTVEGANVVKADIKASNGVIHVIDKVLIPADAK</sequence>
<dbReference type="InterPro" id="IPR050904">
    <property type="entry name" value="Adhesion/Biosynth-related"/>
</dbReference>
<evidence type="ECO:0000259" key="1">
    <source>
        <dbReference type="PROSITE" id="PS50213"/>
    </source>
</evidence>
<comment type="caution">
    <text evidence="2">The sequence shown here is derived from an EMBL/GenBank/DDBJ whole genome shotgun (WGS) entry which is preliminary data.</text>
</comment>
<dbReference type="SUPFAM" id="SSF82153">
    <property type="entry name" value="FAS1 domain"/>
    <property type="match status" value="1"/>
</dbReference>
<evidence type="ECO:0000313" key="3">
    <source>
        <dbReference type="Proteomes" id="UP001384579"/>
    </source>
</evidence>
<organism evidence="2 3">
    <name type="scientific">Microcoleus anatoxicus PTRS2</name>
    <dbReference type="NCBI Taxonomy" id="2705321"/>
    <lineage>
        <taxon>Bacteria</taxon>
        <taxon>Bacillati</taxon>
        <taxon>Cyanobacteriota</taxon>
        <taxon>Cyanophyceae</taxon>
        <taxon>Oscillatoriophycideae</taxon>
        <taxon>Oscillatoriales</taxon>
        <taxon>Microcoleaceae</taxon>
        <taxon>Microcoleus</taxon>
        <taxon>Microcoleus anatoxicus</taxon>
    </lineage>
</organism>
<dbReference type="SMART" id="SM00554">
    <property type="entry name" value="FAS1"/>
    <property type="match status" value="1"/>
</dbReference>
<feature type="domain" description="FAS1" evidence="1">
    <location>
        <begin position="70"/>
        <end position="201"/>
    </location>
</feature>
<dbReference type="InterPro" id="IPR036378">
    <property type="entry name" value="FAS1_dom_sf"/>
</dbReference>
<name>A0ABU8YQ68_9CYAN</name>
<dbReference type="PROSITE" id="PS50213">
    <property type="entry name" value="FAS1"/>
    <property type="match status" value="1"/>
</dbReference>
<reference evidence="2 3" key="1">
    <citation type="journal article" date="2020" name="Harmful Algae">
        <title>Molecular and morphological characterization of a novel dihydroanatoxin-a producing Microcoleus species (cyanobacteria) from the Russian River, California, USA.</title>
        <authorList>
            <person name="Conklin K.Y."/>
            <person name="Stancheva R."/>
            <person name="Otten T.G."/>
            <person name="Fadness R."/>
            <person name="Boyer G.L."/>
            <person name="Read B."/>
            <person name="Zhang X."/>
            <person name="Sheath R.G."/>
        </authorList>
    </citation>
    <scope>NUCLEOTIDE SEQUENCE [LARGE SCALE GENOMIC DNA]</scope>
    <source>
        <strain evidence="2 3">PTRS2</strain>
    </source>
</reference>
<gene>
    <name evidence="2" type="ORF">WMG39_16925</name>
</gene>
<dbReference type="Pfam" id="PF02469">
    <property type="entry name" value="Fasciclin"/>
    <property type="match status" value="1"/>
</dbReference>
<dbReference type="InterPro" id="IPR000782">
    <property type="entry name" value="FAS1_domain"/>
</dbReference>
<dbReference type="PANTHER" id="PTHR10900">
    <property type="entry name" value="PERIOSTIN-RELATED"/>
    <property type="match status" value="1"/>
</dbReference>
<proteinExistence type="predicted"/>